<accession>A0A8D9FR61</accession>
<evidence type="ECO:0000256" key="1">
    <source>
        <dbReference type="SAM" id="MobiDB-lite"/>
    </source>
</evidence>
<sequence length="140" mass="15061">MFDLYLNGEKVDTRNYQLLINGSLYTNVSQFTIGGKVPSGDIIIWSEISSEGGPVNGTQIKSVEGGPVNGTQIKSSEGGPVNGTQIKSRDGGPVNGTQIKGVVVNDVSSSMRYENSIIRTVDLYNGSEKIDIYFKIVINN</sequence>
<evidence type="ECO:0000313" key="2">
    <source>
        <dbReference type="EMBL" id="CAG7580735.1"/>
    </source>
</evidence>
<protein>
    <submittedName>
        <fullName evidence="2">Uncharacterized protein</fullName>
    </submittedName>
</protein>
<feature type="region of interest" description="Disordered" evidence="1">
    <location>
        <begin position="66"/>
        <end position="94"/>
    </location>
</feature>
<proteinExistence type="predicted"/>
<dbReference type="EMBL" id="OU342829">
    <property type="protein sequence ID" value="CAG7580735.1"/>
    <property type="molecule type" value="Genomic_DNA"/>
</dbReference>
<organism evidence="2">
    <name type="scientific">uncultured marine phage</name>
    <dbReference type="NCBI Taxonomy" id="707152"/>
    <lineage>
        <taxon>Viruses</taxon>
        <taxon>environmental samples</taxon>
    </lineage>
</organism>
<gene>
    <name evidence="2" type="ORF">SLAVMIC_00538</name>
</gene>
<name>A0A8D9FR61_9VIRU</name>
<reference evidence="2" key="1">
    <citation type="submission" date="2021-06" db="EMBL/GenBank/DDBJ databases">
        <authorList>
            <person name="Gannon L."/>
            <person name="Redgwell R T."/>
            <person name="Michniewski S."/>
            <person name="Harrison D C."/>
            <person name="Millard A."/>
        </authorList>
    </citation>
    <scope>NUCLEOTIDE SEQUENCE</scope>
</reference>